<dbReference type="Proteomes" id="UP001595961">
    <property type="component" value="Unassembled WGS sequence"/>
</dbReference>
<sequence>MSRLRRLRAALSLLLLLVLSAYLLAAHSLNAAPRSMAAQATGGAKHSGSAAATPSDIVAEQKIVLHRNAGSGSPVLVSLGIPFPPGALTDPNLVRILDGKGNEVAAAAKVTLRWHFKDGSIRAVRVQFRAPLASDKETYYFAIGKPRQEEIAGWPYDTGLVDGEQGLRVPMALGTLTPEWLTASLIAGPQTPASPNEAYAKYVARQFQWAQKLPVDDPTAWLFDRPSTLFKAYIRTGRFDYLQAADTSYRFYMKYIKRDGLPMGPSCGGGWTLGGKPCDAKYVYIEPIVLALALTGNDTTHDTDTVNKMVTLWANGGWSGEPGPYTHASEYFTERLVGLGLLATVSAYELSGNPHELAMIKQRVGWLYDHQRDNPDHLGNDGSWRNSWQLHENDSYNAATDVRGASPWMTENIIDALWHAWLVTGDKRIPEMITGFGRYLEKYGWIDRKLMKGSHDWRNPCSGPDGLIAWYWSSSQASSEVLSHIEDSDGWYSDAHNVELGLPVAAAYYFETDPVQIAALKRRLEALTSSYNVDCAERSDTARRFNWNNRGSGVVQWMIHQPAGSGAAALASHPVGQ</sequence>
<keyword evidence="1" id="KW-0732">Signal</keyword>
<dbReference type="RefSeq" id="WP_266150049.1">
    <property type="nucleotide sequence ID" value="NZ_CP064028.1"/>
</dbReference>
<dbReference type="SUPFAM" id="SSF48208">
    <property type="entry name" value="Six-hairpin glycosidases"/>
    <property type="match status" value="1"/>
</dbReference>
<proteinExistence type="predicted"/>
<protein>
    <submittedName>
        <fullName evidence="2">Uncharacterized protein</fullName>
    </submittedName>
</protein>
<name>A0ABV9BYD3_9GAMM</name>
<reference evidence="3" key="1">
    <citation type="journal article" date="2019" name="Int. J. Syst. Evol. Microbiol.">
        <title>The Global Catalogue of Microorganisms (GCM) 10K type strain sequencing project: providing services to taxonomists for standard genome sequencing and annotation.</title>
        <authorList>
            <consortium name="The Broad Institute Genomics Platform"/>
            <consortium name="The Broad Institute Genome Sequencing Center for Infectious Disease"/>
            <person name="Wu L."/>
            <person name="Ma J."/>
        </authorList>
    </citation>
    <scope>NUCLEOTIDE SEQUENCE [LARGE SCALE GENOMIC DNA]</scope>
    <source>
        <strain evidence="3">CCM 4481</strain>
    </source>
</reference>
<dbReference type="EMBL" id="JBHSGA010000005">
    <property type="protein sequence ID" value="MFC4525707.1"/>
    <property type="molecule type" value="Genomic_DNA"/>
</dbReference>
<dbReference type="InterPro" id="IPR008928">
    <property type="entry name" value="6-hairpin_glycosidase_sf"/>
</dbReference>
<accession>A0ABV9BYD3</accession>
<evidence type="ECO:0000313" key="3">
    <source>
        <dbReference type="Proteomes" id="UP001595961"/>
    </source>
</evidence>
<organism evidence="2 3">
    <name type="scientific">Dyella halodurans</name>
    <dbReference type="NCBI Taxonomy" id="1920171"/>
    <lineage>
        <taxon>Bacteria</taxon>
        <taxon>Pseudomonadati</taxon>
        <taxon>Pseudomonadota</taxon>
        <taxon>Gammaproteobacteria</taxon>
        <taxon>Lysobacterales</taxon>
        <taxon>Rhodanobacteraceae</taxon>
        <taxon>Dyella</taxon>
    </lineage>
</organism>
<gene>
    <name evidence="2" type="ORF">ACFO5W_03575</name>
</gene>
<feature type="signal peptide" evidence="1">
    <location>
        <begin position="1"/>
        <end position="31"/>
    </location>
</feature>
<keyword evidence="3" id="KW-1185">Reference proteome</keyword>
<feature type="chain" id="PRO_5047500235" evidence="1">
    <location>
        <begin position="32"/>
        <end position="577"/>
    </location>
</feature>
<evidence type="ECO:0000313" key="2">
    <source>
        <dbReference type="EMBL" id="MFC4525707.1"/>
    </source>
</evidence>
<comment type="caution">
    <text evidence="2">The sequence shown here is derived from an EMBL/GenBank/DDBJ whole genome shotgun (WGS) entry which is preliminary data.</text>
</comment>
<evidence type="ECO:0000256" key="1">
    <source>
        <dbReference type="SAM" id="SignalP"/>
    </source>
</evidence>